<keyword evidence="12 15" id="KW-0472">Membrane</keyword>
<comment type="subcellular location">
    <subcellularLocation>
        <location evidence="2">Endoplasmic reticulum membrane</location>
        <topology evidence="2">Single-pass type I membrane protein</topology>
    </subcellularLocation>
</comment>
<comment type="subunit">
    <text evidence="4">Heterotetramer of TRAP-alpha, TRAP-beta, TRAP-delta and TRAP-gamma.</text>
</comment>
<dbReference type="GO" id="GO:0005789">
    <property type="term" value="C:endoplasmic reticulum membrane"/>
    <property type="evidence" value="ECO:0007669"/>
    <property type="project" value="UniProtKB-SubCell"/>
</dbReference>
<evidence type="ECO:0000256" key="3">
    <source>
        <dbReference type="ARBA" id="ARBA00009294"/>
    </source>
</evidence>
<evidence type="ECO:0000256" key="10">
    <source>
        <dbReference type="ARBA" id="ARBA00022843"/>
    </source>
</evidence>
<protein>
    <recommendedName>
        <fullName evidence="5">Translocon-associated protein subunit delta</fullName>
    </recommendedName>
    <alternativeName>
        <fullName evidence="14">Signal sequence receptor subunit delta</fullName>
    </alternativeName>
</protein>
<evidence type="ECO:0000256" key="1">
    <source>
        <dbReference type="ARBA" id="ARBA00002838"/>
    </source>
</evidence>
<keyword evidence="10" id="KW-0832">Ubl conjugation</keyword>
<evidence type="ECO:0000256" key="15">
    <source>
        <dbReference type="SAM" id="Phobius"/>
    </source>
</evidence>
<evidence type="ECO:0000256" key="13">
    <source>
        <dbReference type="ARBA" id="ARBA00023157"/>
    </source>
</evidence>
<evidence type="ECO:0000256" key="6">
    <source>
        <dbReference type="ARBA" id="ARBA00022499"/>
    </source>
</evidence>
<proteinExistence type="inferred from homology"/>
<feature type="transmembrane region" description="Helical" evidence="15">
    <location>
        <begin position="146"/>
        <end position="165"/>
    </location>
</feature>
<feature type="chain" id="PRO_5008901600" description="Translocon-associated protein subunit delta" evidence="16">
    <location>
        <begin position="24"/>
        <end position="173"/>
    </location>
</feature>
<feature type="signal peptide" evidence="16">
    <location>
        <begin position="1"/>
        <end position="23"/>
    </location>
</feature>
<sequence>KTWLLTRSWVFASLRSFVALCSGEVCEKPEVTHKVYTTTDGLIVSNIAFIAEFTVNCRNGAKGASLFADVKGDIVPAVKSPEGNKYQVSWTEELNKATSGEYLVRVYDEDGYAALRKAQRTGEDLKSVTPIFTLNINHAGSYLGPWVQSEFVAVVATLLLWYFAYSAKCKLQS</sequence>
<dbReference type="EMBL" id="GETE01000396">
    <property type="protein sequence ID" value="JAT79130.1"/>
    <property type="molecule type" value="Transcribed_RNA"/>
</dbReference>
<keyword evidence="9" id="KW-0256">Endoplasmic reticulum</keyword>
<dbReference type="Pfam" id="PF05404">
    <property type="entry name" value="TRAP-delta"/>
    <property type="match status" value="1"/>
</dbReference>
<keyword evidence="13" id="KW-1015">Disulfide bond</keyword>
<evidence type="ECO:0000256" key="5">
    <source>
        <dbReference type="ARBA" id="ARBA00014387"/>
    </source>
</evidence>
<dbReference type="PANTHER" id="PTHR12731:SF1">
    <property type="entry name" value="TRANSLOCON-ASSOCIATED PROTEIN SUBUNIT DELTA"/>
    <property type="match status" value="1"/>
</dbReference>
<evidence type="ECO:0000256" key="8">
    <source>
        <dbReference type="ARBA" id="ARBA00022729"/>
    </source>
</evidence>
<name>A0A1D2AIX5_ORNBR</name>
<keyword evidence="11 15" id="KW-1133">Transmembrane helix</keyword>
<evidence type="ECO:0000256" key="7">
    <source>
        <dbReference type="ARBA" id="ARBA00022692"/>
    </source>
</evidence>
<organism evidence="17">
    <name type="scientific">Ornithodoros brasiliensis</name>
    <name type="common">Mouro tick</name>
    <dbReference type="NCBI Taxonomy" id="888526"/>
    <lineage>
        <taxon>Eukaryota</taxon>
        <taxon>Metazoa</taxon>
        <taxon>Ecdysozoa</taxon>
        <taxon>Arthropoda</taxon>
        <taxon>Chelicerata</taxon>
        <taxon>Arachnida</taxon>
        <taxon>Acari</taxon>
        <taxon>Parasitiformes</taxon>
        <taxon>Ixodida</taxon>
        <taxon>Ixodoidea</taxon>
        <taxon>Argasidae</taxon>
        <taxon>Ornithodorinae</taxon>
        <taxon>Ornithodoros</taxon>
    </lineage>
</organism>
<evidence type="ECO:0000256" key="16">
    <source>
        <dbReference type="SAM" id="SignalP"/>
    </source>
</evidence>
<comment type="function">
    <text evidence="1">TRAP proteins are part of a complex whose function is to bind calcium to the ER membrane and thereby regulate the retention of ER resident proteins.</text>
</comment>
<evidence type="ECO:0000256" key="11">
    <source>
        <dbReference type="ARBA" id="ARBA00022989"/>
    </source>
</evidence>
<evidence type="ECO:0000256" key="14">
    <source>
        <dbReference type="ARBA" id="ARBA00031791"/>
    </source>
</evidence>
<reference evidence="17" key="1">
    <citation type="submission" date="2016-07" db="EMBL/GenBank/DDBJ databases">
        <title>Salivary Glands transcriptome analysis on engorged females of Ornithodoros brasiliensis (Acari:Argasidae).</title>
        <authorList>
            <person name="Simons S.M."/>
            <person name="Carvalho E."/>
            <person name="Junqueira-de-Azevedo I."/>
            <person name="Ho P.L."/>
            <person name="Giovanni D."/>
            <person name="Mendonca R."/>
            <person name="Onofrio V."/>
            <person name="Landulfo G."/>
            <person name="Ramirez D."/>
            <person name="Barros-Battesti D."/>
        </authorList>
    </citation>
    <scope>NUCLEOTIDE SEQUENCE</scope>
    <source>
        <strain evidence="17">Female</strain>
        <tissue evidence="17">Salivary gland</tissue>
    </source>
</reference>
<dbReference type="InterPro" id="IPR008855">
    <property type="entry name" value="TRAP-delta"/>
</dbReference>
<dbReference type="PANTHER" id="PTHR12731">
    <property type="entry name" value="TRANSLOCON-ASSOCIATED PROTEIN, DELTA SUBUNIT"/>
    <property type="match status" value="1"/>
</dbReference>
<feature type="non-terminal residue" evidence="17">
    <location>
        <position position="1"/>
    </location>
</feature>
<evidence type="ECO:0000256" key="9">
    <source>
        <dbReference type="ARBA" id="ARBA00022824"/>
    </source>
</evidence>
<evidence type="ECO:0000256" key="2">
    <source>
        <dbReference type="ARBA" id="ARBA00004115"/>
    </source>
</evidence>
<keyword evidence="8 16" id="KW-0732">Signal</keyword>
<comment type="similarity">
    <text evidence="3">Belongs to the TRAP-delta family.</text>
</comment>
<evidence type="ECO:0000256" key="12">
    <source>
        <dbReference type="ARBA" id="ARBA00023136"/>
    </source>
</evidence>
<keyword evidence="7 15" id="KW-0812">Transmembrane</keyword>
<evidence type="ECO:0000313" key="17">
    <source>
        <dbReference type="EMBL" id="JAT79130.1"/>
    </source>
</evidence>
<dbReference type="AlphaFoldDB" id="A0A1D2AIX5"/>
<accession>A0A1D2AIX5</accession>
<keyword evidence="6" id="KW-1017">Isopeptide bond</keyword>
<evidence type="ECO:0000256" key="4">
    <source>
        <dbReference type="ARBA" id="ARBA00011819"/>
    </source>
</evidence>